<feature type="region of interest" description="Disordered" evidence="1">
    <location>
        <begin position="286"/>
        <end position="322"/>
    </location>
</feature>
<protein>
    <recommendedName>
        <fullName evidence="2">Synaptonemal complex protein 2 Spt16M-like domain-containing protein</fullName>
    </recommendedName>
</protein>
<feature type="region of interest" description="Disordered" evidence="1">
    <location>
        <begin position="262"/>
        <end position="281"/>
    </location>
</feature>
<feature type="region of interest" description="Disordered" evidence="1">
    <location>
        <begin position="356"/>
        <end position="376"/>
    </location>
</feature>
<evidence type="ECO:0000313" key="4">
    <source>
        <dbReference type="Proteomes" id="UP001153269"/>
    </source>
</evidence>
<feature type="compositionally biased region" description="Basic and acidic residues" evidence="1">
    <location>
        <begin position="475"/>
        <end position="485"/>
    </location>
</feature>
<feature type="region of interest" description="Disordered" evidence="1">
    <location>
        <begin position="407"/>
        <end position="632"/>
    </location>
</feature>
<dbReference type="InterPro" id="IPR024835">
    <property type="entry name" value="SYCP2-like"/>
</dbReference>
<accession>A0A9N7V4Z4</accession>
<gene>
    <name evidence="3" type="ORF">PLEPLA_LOCUS33452</name>
</gene>
<dbReference type="PANTHER" id="PTHR15607">
    <property type="entry name" value="SYNAPTONEMAL COMPLEX PROTEIN-RELATED"/>
    <property type="match status" value="1"/>
</dbReference>
<evidence type="ECO:0000313" key="3">
    <source>
        <dbReference type="EMBL" id="CAB1445715.1"/>
    </source>
</evidence>
<feature type="compositionally biased region" description="Polar residues" evidence="1">
    <location>
        <begin position="784"/>
        <end position="796"/>
    </location>
</feature>
<feature type="compositionally biased region" description="Basic and acidic residues" evidence="1">
    <location>
        <begin position="602"/>
        <end position="614"/>
    </location>
</feature>
<dbReference type="PANTHER" id="PTHR15607:SF12">
    <property type="entry name" value="SYNAPTONEMAL COMPLEX PROTEIN 2"/>
    <property type="match status" value="1"/>
</dbReference>
<dbReference type="EMBL" id="CADEAL010003768">
    <property type="protein sequence ID" value="CAB1445715.1"/>
    <property type="molecule type" value="Genomic_DNA"/>
</dbReference>
<dbReference type="GO" id="GO:0000800">
    <property type="term" value="C:lateral element"/>
    <property type="evidence" value="ECO:0007669"/>
    <property type="project" value="TreeGrafter"/>
</dbReference>
<dbReference type="GO" id="GO:0007143">
    <property type="term" value="P:female meiotic nuclear division"/>
    <property type="evidence" value="ECO:0007669"/>
    <property type="project" value="TreeGrafter"/>
</dbReference>
<dbReference type="AlphaFoldDB" id="A0A9N7V4Z4"/>
<evidence type="ECO:0000256" key="1">
    <source>
        <dbReference type="SAM" id="MobiDB-lite"/>
    </source>
</evidence>
<dbReference type="GO" id="GO:0007140">
    <property type="term" value="P:male meiotic nuclear division"/>
    <property type="evidence" value="ECO:0007669"/>
    <property type="project" value="TreeGrafter"/>
</dbReference>
<feature type="compositionally biased region" description="Low complexity" evidence="1">
    <location>
        <begin position="365"/>
        <end position="376"/>
    </location>
</feature>
<sequence>MATPVQRRELASRWFSMEHVASAFAKISDSEFETDCRKFLNLVNGMQGDRRRVYSYPCLEVYLEKHELLMPADEKLEEFWIDFNLGSHSISFYFSLAEGDGEEGQWDTICINENELQSYTVKEEGKRKLLQLNLSEVVMVGGVEGSSLTIHFSSSLDILQAARSIYGQTKNTGFVGKTGTSVVKTTVKIIMEENSSQQILTPANMRISESTTFICNSAGGSVHSAGSLSAVMQNTLSKGKGNPSLLRVRSCDRQGEFFLRDLKTGSHHTTPSSTTAGGNVQQSVATKKVDNNNVDKQKKNTPLEKAVDKVQTGQREEQSLEDNYVPDTQPTRVKQISSNWGRLSVSEMLTMSTQKVKTLQRPEPQSSLSHQQQRSSVALRLSVPDSGPICQKQLHTKLTQRLQKVLMQQTQRSGSGKVKTKGQMSLEADAAPHKAPVKAPNTTSLQERVTPDITAETNRALSSKEKEKKHVKKHLFSDTDTDHAMTEVSWLRESSRKPKPKVTKYSRQAPIKPRAESPQTSCESSHLPPPSPKPVKGNTKPNNQKKHNVKERVEQPKKMVKPAAEAPNRPHAAGRRPRRAAATSTKSYREPDTDDSQSDYCASDHLENTEKTHDAAQVMKKKSATKQPAEGSLKLHSSHLSSRLDIKSDQPSIFKLFEHLCLFWTLTAYERSAPTLDLTFSPLVTPRGSPLPASPDPACQDTPSPILRIPKPCSTVSSNGNFKPPSHYSGEKKRSTSRTQSIQSAASLASLRHQNAAPNPPVGPHAAKNSPNQQCLSPAPQSPSPVFTQPLLTSTFFELDKPSLPSPPQSPFPEDNNNNLYGIRPSRKRHVSKSSNSEEDEKEEKMKSKMRAQHAPQMKPRKLFKSCKTCYL</sequence>
<dbReference type="InterPro" id="IPR040560">
    <property type="entry name" value="SYCP2_SLD"/>
</dbReference>
<feature type="compositionally biased region" description="Low complexity" evidence="1">
    <location>
        <begin position="267"/>
        <end position="278"/>
    </location>
</feature>
<organism evidence="3 4">
    <name type="scientific">Pleuronectes platessa</name>
    <name type="common">European plaice</name>
    <dbReference type="NCBI Taxonomy" id="8262"/>
    <lineage>
        <taxon>Eukaryota</taxon>
        <taxon>Metazoa</taxon>
        <taxon>Chordata</taxon>
        <taxon>Craniata</taxon>
        <taxon>Vertebrata</taxon>
        <taxon>Euteleostomi</taxon>
        <taxon>Actinopterygii</taxon>
        <taxon>Neopterygii</taxon>
        <taxon>Teleostei</taxon>
        <taxon>Neoteleostei</taxon>
        <taxon>Acanthomorphata</taxon>
        <taxon>Carangaria</taxon>
        <taxon>Pleuronectiformes</taxon>
        <taxon>Pleuronectoidei</taxon>
        <taxon>Pleuronectidae</taxon>
        <taxon>Pleuronectes</taxon>
    </lineage>
</organism>
<name>A0A9N7V4Z4_PLEPL</name>
<feature type="compositionally biased region" description="Basic and acidic residues" evidence="1">
    <location>
        <begin position="287"/>
        <end position="318"/>
    </location>
</feature>
<feature type="region of interest" description="Disordered" evidence="1">
    <location>
        <begin position="689"/>
        <end position="860"/>
    </location>
</feature>
<proteinExistence type="predicted"/>
<dbReference type="Proteomes" id="UP001153269">
    <property type="component" value="Unassembled WGS sequence"/>
</dbReference>
<comment type="caution">
    <text evidence="3">The sequence shown here is derived from an EMBL/GenBank/DDBJ whole genome shotgun (WGS) entry which is preliminary data.</text>
</comment>
<dbReference type="GO" id="GO:0000779">
    <property type="term" value="C:condensed chromosome, centromeric region"/>
    <property type="evidence" value="ECO:0007669"/>
    <property type="project" value="TreeGrafter"/>
</dbReference>
<keyword evidence="4" id="KW-1185">Reference proteome</keyword>
<dbReference type="Pfam" id="PF18584">
    <property type="entry name" value="SYCP2_SLD"/>
    <property type="match status" value="1"/>
</dbReference>
<feature type="domain" description="Synaptonemal complex protein 2 Spt16M-like" evidence="2">
    <location>
        <begin position="53"/>
        <end position="167"/>
    </location>
</feature>
<evidence type="ECO:0000259" key="2">
    <source>
        <dbReference type="Pfam" id="PF18584"/>
    </source>
</evidence>
<reference evidence="3" key="1">
    <citation type="submission" date="2020-03" db="EMBL/GenBank/DDBJ databases">
        <authorList>
            <person name="Weist P."/>
        </authorList>
    </citation>
    <scope>NUCLEOTIDE SEQUENCE</scope>
</reference>